<evidence type="ECO:0000313" key="3">
    <source>
        <dbReference type="Proteomes" id="UP000254051"/>
    </source>
</evidence>
<protein>
    <submittedName>
        <fullName evidence="2">Glyoxylase, beta-lactamase superfamily II</fullName>
    </submittedName>
</protein>
<dbReference type="PANTHER" id="PTHR42951:SF15">
    <property type="entry name" value="METALLO-BETA-LACTAMASE SUPERFAMILY PROTEIN"/>
    <property type="match status" value="1"/>
</dbReference>
<proteinExistence type="predicted"/>
<sequence>MNRIIVLDIRFKFGDVEDTIHPVILIDDKNMVLIDCGYTGFLPAIEKAIEEHNLDCGDLTHVLITHQDHDHMGSVYDLKQKYPHIQVVAGKKESPYISGQLKSLRLEQAEAVQAKLPQEQKAFGVEFCNILKNVQPVEVDLEVCDGDIFDWCGGCTIIETPGHTPGHISIFVSQKKVMITGDAATLRNGRLVIANPQYALDLDEAKVSLRKILTYGAKEIICYHGGVCLSTHHED</sequence>
<evidence type="ECO:0000313" key="2">
    <source>
        <dbReference type="EMBL" id="SUQ13792.1"/>
    </source>
</evidence>
<dbReference type="InterPro" id="IPR001279">
    <property type="entry name" value="Metallo-B-lactamas"/>
</dbReference>
<accession>A0A316A0Z7</accession>
<keyword evidence="3" id="KW-1185">Reference proteome</keyword>
<dbReference type="Gene3D" id="3.60.15.10">
    <property type="entry name" value="Ribonuclease Z/Hydroxyacylglutathione hydrolase-like"/>
    <property type="match status" value="1"/>
</dbReference>
<feature type="domain" description="Metallo-beta-lactamase" evidence="1">
    <location>
        <begin position="20"/>
        <end position="224"/>
    </location>
</feature>
<dbReference type="SUPFAM" id="SSF56281">
    <property type="entry name" value="Metallo-hydrolase/oxidoreductase"/>
    <property type="match status" value="1"/>
</dbReference>
<dbReference type="InterPro" id="IPR036866">
    <property type="entry name" value="RibonucZ/Hydroxyglut_hydro"/>
</dbReference>
<dbReference type="EMBL" id="UHJJ01000004">
    <property type="protein sequence ID" value="SUQ13792.1"/>
    <property type="molecule type" value="Genomic_DNA"/>
</dbReference>
<dbReference type="CDD" id="cd07721">
    <property type="entry name" value="yflN-like_MBL-fold"/>
    <property type="match status" value="1"/>
</dbReference>
<name>A0A316A0Z7_9FIRM</name>
<evidence type="ECO:0000259" key="1">
    <source>
        <dbReference type="SMART" id="SM00849"/>
    </source>
</evidence>
<gene>
    <name evidence="2" type="ORF">SAMN05216529_104103</name>
</gene>
<dbReference type="PANTHER" id="PTHR42951">
    <property type="entry name" value="METALLO-BETA-LACTAMASE DOMAIN-CONTAINING"/>
    <property type="match status" value="1"/>
</dbReference>
<dbReference type="SMART" id="SM00849">
    <property type="entry name" value="Lactamase_B"/>
    <property type="match status" value="1"/>
</dbReference>
<dbReference type="RefSeq" id="WP_109710029.1">
    <property type="nucleotide sequence ID" value="NZ_QGDS01000004.1"/>
</dbReference>
<organism evidence="2 3">
    <name type="scientific">Faecalicatena contorta</name>
    <dbReference type="NCBI Taxonomy" id="39482"/>
    <lineage>
        <taxon>Bacteria</taxon>
        <taxon>Bacillati</taxon>
        <taxon>Bacillota</taxon>
        <taxon>Clostridia</taxon>
        <taxon>Lachnospirales</taxon>
        <taxon>Lachnospiraceae</taxon>
        <taxon>Faecalicatena</taxon>
    </lineage>
</organism>
<dbReference type="AlphaFoldDB" id="A0A316A0Z7"/>
<dbReference type="Proteomes" id="UP000254051">
    <property type="component" value="Unassembled WGS sequence"/>
</dbReference>
<reference evidence="3" key="1">
    <citation type="submission" date="2017-07" db="EMBL/GenBank/DDBJ databases">
        <authorList>
            <person name="Varghese N."/>
            <person name="Submissions S."/>
        </authorList>
    </citation>
    <scope>NUCLEOTIDE SEQUENCE [LARGE SCALE GENOMIC DNA]</scope>
    <source>
        <strain evidence="3">NLAE-zl-C134</strain>
    </source>
</reference>
<dbReference type="OrthoDB" id="9761531at2"/>
<dbReference type="Pfam" id="PF00753">
    <property type="entry name" value="Lactamase_B"/>
    <property type="match status" value="1"/>
</dbReference>
<dbReference type="InterPro" id="IPR050855">
    <property type="entry name" value="NDM-1-like"/>
</dbReference>